<feature type="domain" description="Helix-turn-helix" evidence="1">
    <location>
        <begin position="13"/>
        <end position="60"/>
    </location>
</feature>
<dbReference type="InterPro" id="IPR036388">
    <property type="entry name" value="WH-like_DNA-bd_sf"/>
</dbReference>
<dbReference type="Pfam" id="PF12728">
    <property type="entry name" value="HTH_17"/>
    <property type="match status" value="1"/>
</dbReference>
<name>A0A1G8EZR0_9MICO</name>
<dbReference type="InterPro" id="IPR041657">
    <property type="entry name" value="HTH_17"/>
</dbReference>
<dbReference type="AlphaFoldDB" id="A0A1G8EZR0"/>
<organism evidence="2 3">
    <name type="scientific">Agrococcus jejuensis</name>
    <dbReference type="NCBI Taxonomy" id="399736"/>
    <lineage>
        <taxon>Bacteria</taxon>
        <taxon>Bacillati</taxon>
        <taxon>Actinomycetota</taxon>
        <taxon>Actinomycetes</taxon>
        <taxon>Micrococcales</taxon>
        <taxon>Microbacteriaceae</taxon>
        <taxon>Agrococcus</taxon>
    </lineage>
</organism>
<dbReference type="Proteomes" id="UP000198822">
    <property type="component" value="Chromosome I"/>
</dbReference>
<keyword evidence="3" id="KW-1185">Reference proteome</keyword>
<reference evidence="3" key="1">
    <citation type="submission" date="2016-10" db="EMBL/GenBank/DDBJ databases">
        <authorList>
            <person name="Varghese N."/>
            <person name="Submissions S."/>
        </authorList>
    </citation>
    <scope>NUCLEOTIDE SEQUENCE [LARGE SCALE GENOMIC DNA]</scope>
    <source>
        <strain evidence="3">DSM 22002</strain>
    </source>
</reference>
<proteinExistence type="predicted"/>
<accession>A0A1G8EZR0</accession>
<evidence type="ECO:0000259" key="1">
    <source>
        <dbReference type="Pfam" id="PF12728"/>
    </source>
</evidence>
<dbReference type="Gene3D" id="1.10.10.10">
    <property type="entry name" value="Winged helix-like DNA-binding domain superfamily/Winged helix DNA-binding domain"/>
    <property type="match status" value="1"/>
</dbReference>
<dbReference type="InterPro" id="IPR009061">
    <property type="entry name" value="DNA-bd_dom_put_sf"/>
</dbReference>
<evidence type="ECO:0000313" key="3">
    <source>
        <dbReference type="Proteomes" id="UP000198822"/>
    </source>
</evidence>
<gene>
    <name evidence="2" type="ORF">SAMN04489720_2261</name>
</gene>
<protein>
    <submittedName>
        <fullName evidence="2">Helix-turn-helix domain-containing protein</fullName>
    </submittedName>
</protein>
<dbReference type="OrthoDB" id="3267842at2"/>
<sequence>MKIEDLPELATRQDLAALTGISVPTFARWATAGRGEGPRVTKLGHASRYRKADVVEWLDGSRQAASA</sequence>
<dbReference type="STRING" id="399736.SAMN04489720_2261"/>
<evidence type="ECO:0000313" key="2">
    <source>
        <dbReference type="EMBL" id="SDH75362.1"/>
    </source>
</evidence>
<dbReference type="RefSeq" id="WP_092505074.1">
    <property type="nucleotide sequence ID" value="NZ_LT629695.1"/>
</dbReference>
<dbReference type="SUPFAM" id="SSF46955">
    <property type="entry name" value="Putative DNA-binding domain"/>
    <property type="match status" value="1"/>
</dbReference>
<dbReference type="EMBL" id="LT629695">
    <property type="protein sequence ID" value="SDH75362.1"/>
    <property type="molecule type" value="Genomic_DNA"/>
</dbReference>